<evidence type="ECO:0000256" key="1">
    <source>
        <dbReference type="ARBA" id="ARBA00007197"/>
    </source>
</evidence>
<protein>
    <recommendedName>
        <fullName evidence="4">Large ribosomal subunit protein bL12c</fullName>
    </recommendedName>
</protein>
<dbReference type="AlphaFoldDB" id="A0A0S2LN94"/>
<keyword evidence="8" id="KW-0150">Chloroplast</keyword>
<dbReference type="HAMAP" id="MF_00368">
    <property type="entry name" value="Ribosomal_bL12"/>
    <property type="match status" value="1"/>
</dbReference>
<dbReference type="GO" id="GO:0006412">
    <property type="term" value="P:translation"/>
    <property type="evidence" value="ECO:0007669"/>
    <property type="project" value="UniProtKB-UniRule"/>
</dbReference>
<geneLocation type="chloroplast" evidence="8"/>
<dbReference type="InterPro" id="IPR014719">
    <property type="entry name" value="Ribosomal_bL12_C/ClpS-like"/>
</dbReference>
<keyword evidence="8" id="KW-0934">Plastid</keyword>
<dbReference type="GO" id="GO:0005840">
    <property type="term" value="C:ribosome"/>
    <property type="evidence" value="ECO:0007669"/>
    <property type="project" value="UniProtKB-KW"/>
</dbReference>
<gene>
    <name evidence="4 8" type="primary">rpl12</name>
</gene>
<reference evidence="8" key="1">
    <citation type="journal article" date="2015" name="BMC Evol. Biol.">
        <title>Chloroplast phylogenomic analysis of chlorophyte green algae identifies a novel lineage sister to the Sphaeropleales (Chlorophyceae).</title>
        <authorList>
            <person name="Lemieux C."/>
            <person name="Vincent A.T."/>
            <person name="Labarre A."/>
            <person name="Otis C."/>
            <person name="Turmel M."/>
        </authorList>
    </citation>
    <scope>NUCLEOTIDE SEQUENCE</scope>
</reference>
<dbReference type="Pfam" id="PF16320">
    <property type="entry name" value="Ribosomal_L12_N"/>
    <property type="match status" value="1"/>
</dbReference>
<dbReference type="SUPFAM" id="SSF48300">
    <property type="entry name" value="Ribosomal protein L7/12, oligomerisation (N-terminal) domain"/>
    <property type="match status" value="1"/>
</dbReference>
<dbReference type="CDD" id="cd00387">
    <property type="entry name" value="Ribosomal_L7_L12"/>
    <property type="match status" value="1"/>
</dbReference>
<sequence length="133" mass="14258">MSTVSEILEKLKSLTLLEASELVSKIEETFGVDASVSTGGAMMMAPTDQGAQTAAAETAPEEKTSFDVVLEEIPGDKKVSVYKVVRSVANIAVNQVKEFTSVLPKNIKESVSKEEAETIKQQLEEVGAKVKIV</sequence>
<keyword evidence="3 4" id="KW-0687">Ribonucleoprotein</keyword>
<dbReference type="Pfam" id="PF00542">
    <property type="entry name" value="Ribosomal_L12"/>
    <property type="match status" value="1"/>
</dbReference>
<name>A0A0S2LN94_9CHLO</name>
<feature type="domain" description="Large ribosomal subunit protein bL12 oligomerization" evidence="7">
    <location>
        <begin position="3"/>
        <end position="51"/>
    </location>
</feature>
<dbReference type="Gene3D" id="3.30.1390.10">
    <property type="match status" value="1"/>
</dbReference>
<accession>A0A0S2LN94</accession>
<dbReference type="EMBL" id="KT625413">
    <property type="protein sequence ID" value="ALO62882.1"/>
    <property type="molecule type" value="Genomic_DNA"/>
</dbReference>
<comment type="function">
    <text evidence="4">Forms part of the ribosomal stalk which helps the ribosome interact with GTP-bound translation factors. Is thus essential for accurate translation.</text>
</comment>
<evidence type="ECO:0000256" key="4">
    <source>
        <dbReference type="HAMAP-Rule" id="MF_00368"/>
    </source>
</evidence>
<dbReference type="GO" id="GO:1990904">
    <property type="term" value="C:ribonucleoprotein complex"/>
    <property type="evidence" value="ECO:0007669"/>
    <property type="project" value="UniProtKB-KW"/>
</dbReference>
<dbReference type="SUPFAM" id="SSF54736">
    <property type="entry name" value="ClpS-like"/>
    <property type="match status" value="1"/>
</dbReference>
<dbReference type="RefSeq" id="YP_009184801.1">
    <property type="nucleotide sequence ID" value="NC_028581.1"/>
</dbReference>
<dbReference type="FunFam" id="3.30.1390.10:FF:000001">
    <property type="entry name" value="50S ribosomal protein L7/L12"/>
    <property type="match status" value="1"/>
</dbReference>
<evidence type="ECO:0000256" key="3">
    <source>
        <dbReference type="ARBA" id="ARBA00023274"/>
    </source>
</evidence>
<dbReference type="GO" id="GO:0003729">
    <property type="term" value="F:mRNA binding"/>
    <property type="evidence" value="ECO:0007669"/>
    <property type="project" value="TreeGrafter"/>
</dbReference>
<evidence type="ECO:0000259" key="6">
    <source>
        <dbReference type="Pfam" id="PF00542"/>
    </source>
</evidence>
<dbReference type="InterPro" id="IPR008932">
    <property type="entry name" value="Ribosomal_bL12_oligo"/>
</dbReference>
<comment type="similarity">
    <text evidence="1 4">Belongs to the bacterial ribosomal protein bL12 family.</text>
</comment>
<dbReference type="InterPro" id="IPR036235">
    <property type="entry name" value="Ribosomal_bL12_oligo_N_sf"/>
</dbReference>
<dbReference type="NCBIfam" id="TIGR00855">
    <property type="entry name" value="L12"/>
    <property type="match status" value="1"/>
</dbReference>
<dbReference type="GO" id="GO:0003735">
    <property type="term" value="F:structural constituent of ribosome"/>
    <property type="evidence" value="ECO:0007669"/>
    <property type="project" value="InterPro"/>
</dbReference>
<comment type="subunit">
    <text evidence="4">Homodimer. Part of the ribosomal stalk of the 50S ribosomal subunit. Forms a multimeric L10(L12)X complex, where L10 forms an elongated spine to which 2 to 4 L12 dimers bind in a sequential fashion. Binds GTP-bound translation factors.</text>
</comment>
<dbReference type="Gene3D" id="1.20.5.710">
    <property type="entry name" value="Single helix bin"/>
    <property type="match status" value="1"/>
</dbReference>
<evidence type="ECO:0000256" key="2">
    <source>
        <dbReference type="ARBA" id="ARBA00022980"/>
    </source>
</evidence>
<evidence type="ECO:0000259" key="7">
    <source>
        <dbReference type="Pfam" id="PF16320"/>
    </source>
</evidence>
<dbReference type="PANTHER" id="PTHR45987">
    <property type="entry name" value="39S RIBOSOMAL PROTEIN L12"/>
    <property type="match status" value="1"/>
</dbReference>
<feature type="region of interest" description="Disordered" evidence="5">
    <location>
        <begin position="41"/>
        <end position="61"/>
    </location>
</feature>
<feature type="domain" description="Large ribosomal subunit protein bL12 C-terminal" evidence="6">
    <location>
        <begin position="66"/>
        <end position="132"/>
    </location>
</feature>
<dbReference type="InterPro" id="IPR013823">
    <property type="entry name" value="Ribosomal_bL12_C"/>
</dbReference>
<dbReference type="GeneID" id="26378472"/>
<dbReference type="InterPro" id="IPR000206">
    <property type="entry name" value="Ribosomal_bL12"/>
</dbReference>
<organism evidence="8">
    <name type="scientific">Jenufa perforata</name>
    <dbReference type="NCBI Taxonomy" id="993091"/>
    <lineage>
        <taxon>Eukaryota</taxon>
        <taxon>Viridiplantae</taxon>
        <taxon>Chlorophyta</taxon>
        <taxon>core chlorophytes</taxon>
        <taxon>Chlorophyceae</taxon>
        <taxon>Jenufa</taxon>
    </lineage>
</organism>
<dbReference type="GO" id="GO:0009507">
    <property type="term" value="C:chloroplast"/>
    <property type="evidence" value="ECO:0007669"/>
    <property type="project" value="UniProtKB-SubCell"/>
</dbReference>
<evidence type="ECO:0000313" key="8">
    <source>
        <dbReference type="EMBL" id="ALO62882.1"/>
    </source>
</evidence>
<comment type="subcellular location">
    <subcellularLocation>
        <location evidence="4">Plastid</location>
        <location evidence="4">Chloroplast</location>
    </subcellularLocation>
</comment>
<keyword evidence="2 4" id="KW-0689">Ribosomal protein</keyword>
<evidence type="ECO:0000256" key="5">
    <source>
        <dbReference type="SAM" id="MobiDB-lite"/>
    </source>
</evidence>
<dbReference type="PANTHER" id="PTHR45987:SF4">
    <property type="entry name" value="LARGE RIBOSOMAL SUBUNIT PROTEIN BL12M"/>
    <property type="match status" value="1"/>
</dbReference>
<proteinExistence type="inferred from homology"/>